<dbReference type="Pfam" id="PF00005">
    <property type="entry name" value="ABC_tran"/>
    <property type="match status" value="1"/>
</dbReference>
<keyword evidence="3 5" id="KW-0067">ATP-binding</keyword>
<dbReference type="SMART" id="SM00382">
    <property type="entry name" value="AAA"/>
    <property type="match status" value="1"/>
</dbReference>
<proteinExistence type="predicted"/>
<evidence type="ECO:0000259" key="4">
    <source>
        <dbReference type="PROSITE" id="PS50893"/>
    </source>
</evidence>
<protein>
    <submittedName>
        <fullName evidence="5">ATP-binding cassette domain-containing protein</fullName>
    </submittedName>
</protein>
<dbReference type="PANTHER" id="PTHR42939:SF1">
    <property type="entry name" value="ABC TRANSPORTER ATP-BINDING PROTEIN ALBC-RELATED"/>
    <property type="match status" value="1"/>
</dbReference>
<evidence type="ECO:0000256" key="3">
    <source>
        <dbReference type="ARBA" id="ARBA00022840"/>
    </source>
</evidence>
<evidence type="ECO:0000313" key="5">
    <source>
        <dbReference type="EMBL" id="QEV18756.1"/>
    </source>
</evidence>
<evidence type="ECO:0000256" key="2">
    <source>
        <dbReference type="ARBA" id="ARBA00022741"/>
    </source>
</evidence>
<reference evidence="5 6" key="1">
    <citation type="submission" date="2017-09" db="EMBL/GenBank/DDBJ databases">
        <authorList>
            <person name="Lee N."/>
            <person name="Cho B.-K."/>
        </authorList>
    </citation>
    <scope>NUCLEOTIDE SEQUENCE [LARGE SCALE GENOMIC DNA]</scope>
    <source>
        <strain evidence="5 6">ATCC 12461</strain>
    </source>
</reference>
<keyword evidence="2" id="KW-0547">Nucleotide-binding</keyword>
<dbReference type="PANTHER" id="PTHR42939">
    <property type="entry name" value="ABC TRANSPORTER ATP-BINDING PROTEIN ALBC-RELATED"/>
    <property type="match status" value="1"/>
</dbReference>
<feature type="domain" description="ABC transporter" evidence="4">
    <location>
        <begin position="3"/>
        <end position="232"/>
    </location>
</feature>
<dbReference type="KEGG" id="salw:CP975_15775"/>
<dbReference type="SUPFAM" id="SSF52540">
    <property type="entry name" value="P-loop containing nucleoside triphosphate hydrolases"/>
    <property type="match status" value="1"/>
</dbReference>
<dbReference type="InterPro" id="IPR051782">
    <property type="entry name" value="ABC_Transporter_VariousFunc"/>
</dbReference>
<dbReference type="InterPro" id="IPR003593">
    <property type="entry name" value="AAA+_ATPase"/>
</dbReference>
<keyword evidence="6" id="KW-1185">Reference proteome</keyword>
<dbReference type="RefSeq" id="WP_055536273.1">
    <property type="nucleotide sequence ID" value="NZ_CP023695.1"/>
</dbReference>
<organism evidence="5 6">
    <name type="scientific">Streptomyces alboniger</name>
    <dbReference type="NCBI Taxonomy" id="132473"/>
    <lineage>
        <taxon>Bacteria</taxon>
        <taxon>Bacillati</taxon>
        <taxon>Actinomycetota</taxon>
        <taxon>Actinomycetes</taxon>
        <taxon>Kitasatosporales</taxon>
        <taxon>Streptomycetaceae</taxon>
        <taxon>Streptomyces</taxon>
        <taxon>Streptomyces aurantiacus group</taxon>
    </lineage>
</organism>
<accession>A0A5J6HES8</accession>
<dbReference type="GO" id="GO:0016887">
    <property type="term" value="F:ATP hydrolysis activity"/>
    <property type="evidence" value="ECO:0007669"/>
    <property type="project" value="InterPro"/>
</dbReference>
<evidence type="ECO:0000256" key="1">
    <source>
        <dbReference type="ARBA" id="ARBA00022448"/>
    </source>
</evidence>
<dbReference type="EMBL" id="CP023695">
    <property type="protein sequence ID" value="QEV18756.1"/>
    <property type="molecule type" value="Genomic_DNA"/>
</dbReference>
<sequence length="250" mass="27097">MPVELQAVSYAYGRNKPRILDQLTYTTPHGFTVLLGPNGAGKSTLLKLAAGVNQPTTGAVRLGRLSSTTREYRTKVAWMPQTITAMTGLTAREQVAYTGWLKGMNRASAWEAAATALDRVQMKDRADTKTKQLSGGQLRRIGVASALVHDARILLLDEPTAGMDPAQRRVFRDLILRLATDEVQVLMSTHDVADLAEEADHVTVLTDGRITFNGTTRDFLAHAPTQTPAGRQAEAAYTAISSEFTAPPAH</sequence>
<dbReference type="AlphaFoldDB" id="A0A5J6HES8"/>
<keyword evidence="1" id="KW-0813">Transport</keyword>
<dbReference type="OrthoDB" id="9804819at2"/>
<dbReference type="Gene3D" id="3.40.50.300">
    <property type="entry name" value="P-loop containing nucleotide triphosphate hydrolases"/>
    <property type="match status" value="1"/>
</dbReference>
<dbReference type="GO" id="GO:0005524">
    <property type="term" value="F:ATP binding"/>
    <property type="evidence" value="ECO:0007669"/>
    <property type="project" value="UniProtKB-KW"/>
</dbReference>
<dbReference type="InterPro" id="IPR027417">
    <property type="entry name" value="P-loop_NTPase"/>
</dbReference>
<dbReference type="PROSITE" id="PS00211">
    <property type="entry name" value="ABC_TRANSPORTER_1"/>
    <property type="match status" value="1"/>
</dbReference>
<gene>
    <name evidence="5" type="ORF">CP975_15775</name>
</gene>
<dbReference type="InterPro" id="IPR017871">
    <property type="entry name" value="ABC_transporter-like_CS"/>
</dbReference>
<evidence type="ECO:0000313" key="6">
    <source>
        <dbReference type="Proteomes" id="UP000326553"/>
    </source>
</evidence>
<name>A0A5J6HES8_STRAD</name>
<dbReference type="Proteomes" id="UP000326553">
    <property type="component" value="Chromosome"/>
</dbReference>
<dbReference type="PROSITE" id="PS50893">
    <property type="entry name" value="ABC_TRANSPORTER_2"/>
    <property type="match status" value="1"/>
</dbReference>
<dbReference type="InterPro" id="IPR003439">
    <property type="entry name" value="ABC_transporter-like_ATP-bd"/>
</dbReference>